<dbReference type="RefSeq" id="XP_013434481.1">
    <property type="nucleotide sequence ID" value="XM_013579027.1"/>
</dbReference>
<dbReference type="AlphaFoldDB" id="U6MU82"/>
<keyword evidence="2" id="KW-1185">Reference proteome</keyword>
<dbReference type="OrthoDB" id="345405at2759"/>
<protein>
    <submittedName>
        <fullName evidence="1">Uncharacterized protein</fullName>
    </submittedName>
</protein>
<dbReference type="VEuPathDB" id="ToxoDB:ENH_00015760"/>
<evidence type="ECO:0000313" key="2">
    <source>
        <dbReference type="Proteomes" id="UP000030754"/>
    </source>
</evidence>
<dbReference type="Proteomes" id="UP000030754">
    <property type="component" value="Unassembled WGS sequence"/>
</dbReference>
<gene>
    <name evidence="1" type="ORF">ENH_00015760</name>
</gene>
<reference evidence="1" key="1">
    <citation type="submission" date="2013-10" db="EMBL/GenBank/DDBJ databases">
        <title>Genomic analysis of the causative agents of coccidiosis in chickens.</title>
        <authorList>
            <person name="Reid A.J."/>
            <person name="Blake D."/>
            <person name="Billington K."/>
            <person name="Browne H."/>
            <person name="Dunn M."/>
            <person name="Hung S."/>
            <person name="Kawahara F."/>
            <person name="Miranda-Saavedra D."/>
            <person name="Mourier T."/>
            <person name="Nagra H."/>
            <person name="Otto T.D."/>
            <person name="Rawlings N."/>
            <person name="Sanchez A."/>
            <person name="Sanders M."/>
            <person name="Subramaniam C."/>
            <person name="Tay Y."/>
            <person name="Dear P."/>
            <person name="Doerig C."/>
            <person name="Gruber A."/>
            <person name="Parkinson J."/>
            <person name="Shirley M."/>
            <person name="Wan K.L."/>
            <person name="Berriman M."/>
            <person name="Tomley F."/>
            <person name="Pain A."/>
        </authorList>
    </citation>
    <scope>NUCLEOTIDE SEQUENCE [LARGE SCALE GENOMIC DNA]</scope>
    <source>
        <strain evidence="1">Houghton</strain>
    </source>
</reference>
<dbReference type="EMBL" id="HG723367">
    <property type="protein sequence ID" value="CDJ66014.1"/>
    <property type="molecule type" value="Genomic_DNA"/>
</dbReference>
<accession>U6MU82</accession>
<dbReference type="GeneID" id="25471756"/>
<evidence type="ECO:0000313" key="1">
    <source>
        <dbReference type="EMBL" id="CDJ66014.1"/>
    </source>
</evidence>
<sequence>MDCGCSESLDLQNQHRQQELIRQELSPQAQQQQLLHQAYERPVTEVPYFYGGIRQDLKIANISHEASRVRNQDPSVNPAVRHYKPEPFHCDCCNLFVPLLLLYCEGSSAHTVLQRGDYPRIPKEVRDDTATGEESFHGGVFRYLLPPTPVVFEPPIDVNKSGCKKAIGIIFLYEGRVSYKLFRNA</sequence>
<proteinExistence type="predicted"/>
<reference evidence="1" key="2">
    <citation type="submission" date="2013-10" db="EMBL/GenBank/DDBJ databases">
        <authorList>
            <person name="Aslett M."/>
        </authorList>
    </citation>
    <scope>NUCLEOTIDE SEQUENCE [LARGE SCALE GENOMIC DNA]</scope>
    <source>
        <strain evidence="1">Houghton</strain>
    </source>
</reference>
<organism evidence="1 2">
    <name type="scientific">Eimeria necatrix</name>
    <dbReference type="NCBI Taxonomy" id="51315"/>
    <lineage>
        <taxon>Eukaryota</taxon>
        <taxon>Sar</taxon>
        <taxon>Alveolata</taxon>
        <taxon>Apicomplexa</taxon>
        <taxon>Conoidasida</taxon>
        <taxon>Coccidia</taxon>
        <taxon>Eucoccidiorida</taxon>
        <taxon>Eimeriorina</taxon>
        <taxon>Eimeriidae</taxon>
        <taxon>Eimeria</taxon>
    </lineage>
</organism>
<name>U6MU82_9EIME</name>